<dbReference type="Proteomes" id="UP001162483">
    <property type="component" value="Unassembled WGS sequence"/>
</dbReference>
<dbReference type="EMBL" id="CATNWA010014142">
    <property type="protein sequence ID" value="CAI9568031.1"/>
    <property type="molecule type" value="Genomic_DNA"/>
</dbReference>
<sequence length="49" mass="5480">MQQTAGAGSTQALSINPLLYYQSSMFLVNSKIFTVFFRSQTQSPFINIC</sequence>
<gene>
    <name evidence="1" type="ORF">SPARVUS_LOCUS6637468</name>
</gene>
<proteinExistence type="predicted"/>
<name>A0ABN9D677_9NEOB</name>
<evidence type="ECO:0000313" key="1">
    <source>
        <dbReference type="EMBL" id="CAI9568031.1"/>
    </source>
</evidence>
<accession>A0ABN9D677</accession>
<organism evidence="1 2">
    <name type="scientific">Staurois parvus</name>
    <dbReference type="NCBI Taxonomy" id="386267"/>
    <lineage>
        <taxon>Eukaryota</taxon>
        <taxon>Metazoa</taxon>
        <taxon>Chordata</taxon>
        <taxon>Craniata</taxon>
        <taxon>Vertebrata</taxon>
        <taxon>Euteleostomi</taxon>
        <taxon>Amphibia</taxon>
        <taxon>Batrachia</taxon>
        <taxon>Anura</taxon>
        <taxon>Neobatrachia</taxon>
        <taxon>Ranoidea</taxon>
        <taxon>Ranidae</taxon>
        <taxon>Staurois</taxon>
    </lineage>
</organism>
<evidence type="ECO:0000313" key="2">
    <source>
        <dbReference type="Proteomes" id="UP001162483"/>
    </source>
</evidence>
<protein>
    <submittedName>
        <fullName evidence="1">Uncharacterized protein</fullName>
    </submittedName>
</protein>
<reference evidence="1" key="1">
    <citation type="submission" date="2023-05" db="EMBL/GenBank/DDBJ databases">
        <authorList>
            <person name="Stuckert A."/>
        </authorList>
    </citation>
    <scope>NUCLEOTIDE SEQUENCE</scope>
</reference>
<keyword evidence="2" id="KW-1185">Reference proteome</keyword>
<comment type="caution">
    <text evidence="1">The sequence shown here is derived from an EMBL/GenBank/DDBJ whole genome shotgun (WGS) entry which is preliminary data.</text>
</comment>